<name>A0A7Y4KWD8_9ACTN</name>
<dbReference type="GO" id="GO:0016747">
    <property type="term" value="F:acyltransferase activity, transferring groups other than amino-acyl groups"/>
    <property type="evidence" value="ECO:0007669"/>
    <property type="project" value="InterPro"/>
</dbReference>
<comment type="caution">
    <text evidence="3">The sequence shown here is derived from an EMBL/GenBank/DDBJ whole genome shotgun (WGS) entry which is preliminary data.</text>
</comment>
<evidence type="ECO:0000313" key="2">
    <source>
        <dbReference type="EMBL" id="MBB6567576.1"/>
    </source>
</evidence>
<dbReference type="Proteomes" id="UP000553957">
    <property type="component" value="Unassembled WGS sequence"/>
</dbReference>
<dbReference type="SUPFAM" id="SSF55729">
    <property type="entry name" value="Acyl-CoA N-acyltransferases (Nat)"/>
    <property type="match status" value="1"/>
</dbReference>
<evidence type="ECO:0000259" key="1">
    <source>
        <dbReference type="PROSITE" id="PS51186"/>
    </source>
</evidence>
<dbReference type="CDD" id="cd04301">
    <property type="entry name" value="NAT_SF"/>
    <property type="match status" value="1"/>
</dbReference>
<proteinExistence type="predicted"/>
<dbReference type="EMBL" id="JACHKF010000001">
    <property type="protein sequence ID" value="MBB6567576.1"/>
    <property type="molecule type" value="Genomic_DNA"/>
</dbReference>
<keyword evidence="3" id="KW-0808">Transferase</keyword>
<gene>
    <name evidence="2" type="ORF">HNR71_003213</name>
    <name evidence="3" type="ORF">HPO96_06150</name>
</gene>
<evidence type="ECO:0000313" key="4">
    <source>
        <dbReference type="Proteomes" id="UP000534306"/>
    </source>
</evidence>
<reference evidence="3 4" key="1">
    <citation type="submission" date="2020-05" db="EMBL/GenBank/DDBJ databases">
        <title>Genome sequence of Kribbella sandramycini ATCC 39419.</title>
        <authorList>
            <person name="Maclea K.S."/>
            <person name="Fair J.L."/>
        </authorList>
    </citation>
    <scope>NUCLEOTIDE SEQUENCE [LARGE SCALE GENOMIC DNA]</scope>
    <source>
        <strain evidence="3 4">ATCC 39419</strain>
    </source>
</reference>
<dbReference type="Pfam" id="PF00583">
    <property type="entry name" value="Acetyltransf_1"/>
    <property type="match status" value="1"/>
</dbReference>
<sequence length="275" mass="29870">MTTHSLAQLAERAQTGLTASVLSVPPSLRKALGITGRRIDDGLVLSIAEEPYGMGSAVLGLGFGRPVDAELVADLLDFYRTAGSPTASFTFAPQALPDQWPEIAAQFNLVEHPMFTVLVREAIRPLDVTGAHRARRLNSEHLSEWSKLQQQTFGLKPALGDLLAATLATPGMAAYGVFTANRLVGTGIVRVDGESAQFAVGAVHPDHRNQGIHTALIAARIEHARTAGCRWLFASVTTPDNDEPDPSHRNFHKAGFIDLYPRSTWIRHQLRSLRT</sequence>
<protein>
    <submittedName>
        <fullName evidence="3">GNAT family N-acetyltransferase</fullName>
    </submittedName>
    <submittedName>
        <fullName evidence="2">GNAT superfamily N-acetyltransferase</fullName>
    </submittedName>
</protein>
<evidence type="ECO:0000313" key="5">
    <source>
        <dbReference type="Proteomes" id="UP000553957"/>
    </source>
</evidence>
<dbReference type="Gene3D" id="3.40.630.30">
    <property type="match status" value="1"/>
</dbReference>
<dbReference type="PROSITE" id="PS51186">
    <property type="entry name" value="GNAT"/>
    <property type="match status" value="1"/>
</dbReference>
<keyword evidence="4" id="KW-1185">Reference proteome</keyword>
<dbReference type="Proteomes" id="UP000534306">
    <property type="component" value="Unassembled WGS sequence"/>
</dbReference>
<dbReference type="AlphaFoldDB" id="A0A7Y4KWD8"/>
<feature type="domain" description="N-acetyltransferase" evidence="1">
    <location>
        <begin position="121"/>
        <end position="275"/>
    </location>
</feature>
<dbReference type="InterPro" id="IPR016181">
    <property type="entry name" value="Acyl_CoA_acyltransferase"/>
</dbReference>
<accession>A0A7Y4KWD8</accession>
<dbReference type="InterPro" id="IPR000182">
    <property type="entry name" value="GNAT_dom"/>
</dbReference>
<evidence type="ECO:0000313" key="3">
    <source>
        <dbReference type="EMBL" id="NOL39820.1"/>
    </source>
</evidence>
<dbReference type="RefSeq" id="WP_171671714.1">
    <property type="nucleotide sequence ID" value="NZ_BAAAGT010000003.1"/>
</dbReference>
<reference evidence="2 5" key="2">
    <citation type="submission" date="2020-08" db="EMBL/GenBank/DDBJ databases">
        <title>Sequencing the genomes of 1000 actinobacteria strains.</title>
        <authorList>
            <person name="Klenk H.-P."/>
        </authorList>
    </citation>
    <scope>NUCLEOTIDE SEQUENCE [LARGE SCALE GENOMIC DNA]</scope>
    <source>
        <strain evidence="2 5">DSM 15626</strain>
    </source>
</reference>
<dbReference type="EMBL" id="JABJRC010000001">
    <property type="protein sequence ID" value="NOL39820.1"/>
    <property type="molecule type" value="Genomic_DNA"/>
</dbReference>
<organism evidence="3 4">
    <name type="scientific">Kribbella sandramycini</name>
    <dbReference type="NCBI Taxonomy" id="60450"/>
    <lineage>
        <taxon>Bacteria</taxon>
        <taxon>Bacillati</taxon>
        <taxon>Actinomycetota</taxon>
        <taxon>Actinomycetes</taxon>
        <taxon>Propionibacteriales</taxon>
        <taxon>Kribbellaceae</taxon>
        <taxon>Kribbella</taxon>
    </lineage>
</organism>